<dbReference type="Gene3D" id="2.60.40.10">
    <property type="entry name" value="Immunoglobulins"/>
    <property type="match status" value="3"/>
</dbReference>
<organism evidence="7 8">
    <name type="scientific">Porites lobata</name>
    <dbReference type="NCBI Taxonomy" id="104759"/>
    <lineage>
        <taxon>Eukaryota</taxon>
        <taxon>Metazoa</taxon>
        <taxon>Cnidaria</taxon>
        <taxon>Anthozoa</taxon>
        <taxon>Hexacorallia</taxon>
        <taxon>Scleractinia</taxon>
        <taxon>Fungiina</taxon>
        <taxon>Poritidae</taxon>
        <taxon>Porites</taxon>
    </lineage>
</organism>
<evidence type="ECO:0000256" key="4">
    <source>
        <dbReference type="ARBA" id="ARBA00023180"/>
    </source>
</evidence>
<evidence type="ECO:0000256" key="2">
    <source>
        <dbReference type="ARBA" id="ARBA00023136"/>
    </source>
</evidence>
<evidence type="ECO:0000313" key="7">
    <source>
        <dbReference type="EMBL" id="CAH3113071.1"/>
    </source>
</evidence>
<feature type="domain" description="Ig-like" evidence="6">
    <location>
        <begin position="240"/>
        <end position="339"/>
    </location>
</feature>
<comment type="caution">
    <text evidence="7">The sequence shown here is derived from an EMBL/GenBank/DDBJ whole genome shotgun (WGS) entry which is preliminary data.</text>
</comment>
<gene>
    <name evidence="7" type="ORF">PLOB_00021306</name>
</gene>
<dbReference type="SMART" id="SM00408">
    <property type="entry name" value="IGc2"/>
    <property type="match status" value="3"/>
</dbReference>
<dbReference type="PROSITE" id="PS50835">
    <property type="entry name" value="IG_LIKE"/>
    <property type="match status" value="3"/>
</dbReference>
<evidence type="ECO:0000256" key="5">
    <source>
        <dbReference type="ARBA" id="ARBA00023319"/>
    </source>
</evidence>
<sequence length="459" mass="51566">MCRCERCKSRPTASGQKRRMDVRMMFLYATALLILAGGIQSTPVPAKFSFEVTAKIEVLCVHVSYSVAINCKTNDPSANVSLSLPKHLPSHNLPSLQGRLKRNGAIFTIQKAILHDGGKYYCVAEKNGKVIKREIYLYVAGIPNLSIVPYMSKRVPKGSKVIYTCKAHNATVCDNLQWSKVNGLMNDVRVTSPWNNNGVWETELEIEKAAFAHSGRYKCELSYHQDLLAEDEVEVTVSAPEDVKIITSSPSPIWVNNSVQELRIRCVASGFPYPTFTWQKDGKVIENCEIHEECAKTKRYLLTSYGLKIVQPRYPDDNGKFSCVARNALGTDRRDFDVIIPVKPVLKKSVQTVYTWLPGRKQQLSIPCVLQQGATPDVTFTWQRQQIIHVPGYDYINLPPRNISKTDDKFEIISSPNHKGSVLKILSFPQPSRVNFVCNAANSKGSDKMTFEVAKLKSY</sequence>
<dbReference type="InterPro" id="IPR051275">
    <property type="entry name" value="Cell_adhesion_signaling"/>
</dbReference>
<dbReference type="InterPro" id="IPR003599">
    <property type="entry name" value="Ig_sub"/>
</dbReference>
<keyword evidence="2" id="KW-0472">Membrane</keyword>
<feature type="domain" description="Ig-like" evidence="6">
    <location>
        <begin position="344"/>
        <end position="454"/>
    </location>
</feature>
<keyword evidence="4" id="KW-0325">Glycoprotein</keyword>
<name>A0ABN8NPF4_9CNID</name>
<dbReference type="SUPFAM" id="SSF48726">
    <property type="entry name" value="Immunoglobulin"/>
    <property type="match status" value="4"/>
</dbReference>
<protein>
    <recommendedName>
        <fullName evidence="6">Ig-like domain-containing protein</fullName>
    </recommendedName>
</protein>
<keyword evidence="3" id="KW-1015">Disulfide bond</keyword>
<dbReference type="CDD" id="cd00096">
    <property type="entry name" value="Ig"/>
    <property type="match status" value="1"/>
</dbReference>
<dbReference type="PIRSF" id="PIRSF000615">
    <property type="entry name" value="TyrPK_CSF1-R"/>
    <property type="match status" value="1"/>
</dbReference>
<dbReference type="PANTHER" id="PTHR11640:SF158">
    <property type="entry name" value="V-SET AND IMMUNOGLOBULIN DOMAIN-CONTAINING PROTEIN 10-LIKE 2"/>
    <property type="match status" value="1"/>
</dbReference>
<dbReference type="InterPro" id="IPR013783">
    <property type="entry name" value="Ig-like_fold"/>
</dbReference>
<dbReference type="Proteomes" id="UP001159405">
    <property type="component" value="Unassembled WGS sequence"/>
</dbReference>
<dbReference type="InterPro" id="IPR007110">
    <property type="entry name" value="Ig-like_dom"/>
</dbReference>
<keyword evidence="8" id="KW-1185">Reference proteome</keyword>
<dbReference type="InterPro" id="IPR036179">
    <property type="entry name" value="Ig-like_dom_sf"/>
</dbReference>
<accession>A0ABN8NPF4</accession>
<proteinExistence type="predicted"/>
<evidence type="ECO:0000313" key="8">
    <source>
        <dbReference type="Proteomes" id="UP001159405"/>
    </source>
</evidence>
<keyword evidence="5" id="KW-0393">Immunoglobulin domain</keyword>
<dbReference type="SMART" id="SM00409">
    <property type="entry name" value="IG"/>
    <property type="match status" value="3"/>
</dbReference>
<evidence type="ECO:0000259" key="6">
    <source>
        <dbReference type="PROSITE" id="PS50835"/>
    </source>
</evidence>
<dbReference type="Pfam" id="PF13927">
    <property type="entry name" value="Ig_3"/>
    <property type="match status" value="1"/>
</dbReference>
<dbReference type="EMBL" id="CALNXK010000025">
    <property type="protein sequence ID" value="CAH3113071.1"/>
    <property type="molecule type" value="Genomic_DNA"/>
</dbReference>
<dbReference type="InterPro" id="IPR003598">
    <property type="entry name" value="Ig_sub2"/>
</dbReference>
<dbReference type="PANTHER" id="PTHR11640">
    <property type="entry name" value="NEPHRIN"/>
    <property type="match status" value="1"/>
</dbReference>
<feature type="domain" description="Ig-like" evidence="6">
    <location>
        <begin position="143"/>
        <end position="236"/>
    </location>
</feature>
<comment type="subcellular location">
    <subcellularLocation>
        <location evidence="1">Membrane</location>
        <topology evidence="1">Single-pass type I membrane protein</topology>
    </subcellularLocation>
</comment>
<reference evidence="7 8" key="1">
    <citation type="submission" date="2022-05" db="EMBL/GenBank/DDBJ databases">
        <authorList>
            <consortium name="Genoscope - CEA"/>
            <person name="William W."/>
        </authorList>
    </citation>
    <scope>NUCLEOTIDE SEQUENCE [LARGE SCALE GENOMIC DNA]</scope>
</reference>
<evidence type="ECO:0000256" key="1">
    <source>
        <dbReference type="ARBA" id="ARBA00004479"/>
    </source>
</evidence>
<evidence type="ECO:0000256" key="3">
    <source>
        <dbReference type="ARBA" id="ARBA00023157"/>
    </source>
</evidence>